<protein>
    <recommendedName>
        <fullName evidence="4">DUF1302 domain-containing protein</fullName>
    </recommendedName>
</protein>
<dbReference type="RefSeq" id="WP_090195947.1">
    <property type="nucleotide sequence ID" value="NZ_LT629785.1"/>
</dbReference>
<dbReference type="EMBL" id="LT629785">
    <property type="protein sequence ID" value="SDU23436.1"/>
    <property type="molecule type" value="Genomic_DNA"/>
</dbReference>
<reference evidence="3" key="1">
    <citation type="submission" date="2016-10" db="EMBL/GenBank/DDBJ databases">
        <authorList>
            <person name="Varghese N."/>
            <person name="Submissions S."/>
        </authorList>
    </citation>
    <scope>NUCLEOTIDE SEQUENCE [LARGE SCALE GENOMIC DNA]</scope>
    <source>
        <strain evidence="3">DSM 17875</strain>
    </source>
</reference>
<dbReference type="InterPro" id="IPR010727">
    <property type="entry name" value="DUF1302"/>
</dbReference>
<evidence type="ECO:0000313" key="2">
    <source>
        <dbReference type="EMBL" id="SDU23436.1"/>
    </source>
</evidence>
<dbReference type="OrthoDB" id="7000272at2"/>
<dbReference type="AlphaFoldDB" id="A0A1H2GUX4"/>
<dbReference type="Proteomes" id="UP000243232">
    <property type="component" value="Chromosome I"/>
</dbReference>
<name>A0A1H2GUX4_9PSED</name>
<proteinExistence type="predicted"/>
<dbReference type="Pfam" id="PF06980">
    <property type="entry name" value="DUF1302"/>
    <property type="match status" value="1"/>
</dbReference>
<keyword evidence="1" id="KW-0732">Signal</keyword>
<dbReference type="STRING" id="364197.SAMN05216296_2558"/>
<accession>A0A1H2GUX4</accession>
<organism evidence="2 3">
    <name type="scientific">Pseudomonas pohangensis</name>
    <dbReference type="NCBI Taxonomy" id="364197"/>
    <lineage>
        <taxon>Bacteria</taxon>
        <taxon>Pseudomonadati</taxon>
        <taxon>Pseudomonadota</taxon>
        <taxon>Gammaproteobacteria</taxon>
        <taxon>Pseudomonadales</taxon>
        <taxon>Pseudomonadaceae</taxon>
        <taxon>Pseudomonas</taxon>
    </lineage>
</organism>
<evidence type="ECO:0000256" key="1">
    <source>
        <dbReference type="SAM" id="SignalP"/>
    </source>
</evidence>
<feature type="signal peptide" evidence="1">
    <location>
        <begin position="1"/>
        <end position="32"/>
    </location>
</feature>
<gene>
    <name evidence="2" type="ORF">SAMN05216296_2558</name>
</gene>
<feature type="chain" id="PRO_5009275168" description="DUF1302 domain-containing protein" evidence="1">
    <location>
        <begin position="33"/>
        <end position="604"/>
    </location>
</feature>
<sequence length="604" mass="66945">MHNNKTSSRVRLNLAMLLAGLTAVLQAIQVQALPFVVNDDIVGVWNNSLVVAAAFRARDADKQLVGFNNAPEYPGAHGAVSTGDDGNLNYQKGDLVSAPLVYTTDLELRYQDKYGVYGKMRSWYDYAGENKNVPHGHIPNNYQPNAKMDDSDFYDYNQFSGYELLDMYVYGNWDIGENRLSARLGKQSINWGESLLFIGINGFNPLNFSALGRAGLRQDDALVPVNRIYTNLITDNGVSLEAFYALDWESSRFPPCGSFVSTDLMLDSSCLLGTSALNYTDYEQLNTPALRNATVATLSNQNKPDGSGQYGLSSRYFVEPLDTEFGLYFVNYDATIPVATMRNCAPPVSGLPCLPPFGFYIPLEYQEDIKMYGISAATGEGETAFSAEINYVEGLEVQRNIPEMLAGALALQDKGIYAERMRELPPGAVLDGLLVDRTQLLLGANMDISRDINMNEATLVVETAWQWADLPGTDEERIGRNSHWGAATGPNGVCEQVTVNANGCKTDGFATEFSWGYRALFTFTQPLPGYGLEFQPRFAWSHDVEGYSVDATQVEGRQVFGATLRTIFQRRFFLDVGRTWFRADTDYDGIRDRDAYLIAAGLSF</sequence>
<keyword evidence="3" id="KW-1185">Reference proteome</keyword>
<evidence type="ECO:0000313" key="3">
    <source>
        <dbReference type="Proteomes" id="UP000243232"/>
    </source>
</evidence>
<evidence type="ECO:0008006" key="4">
    <source>
        <dbReference type="Google" id="ProtNLM"/>
    </source>
</evidence>